<gene>
    <name evidence="3" type="ORF">DW352_24670</name>
</gene>
<keyword evidence="2" id="KW-0812">Transmembrane</keyword>
<dbReference type="InterPro" id="IPR010865">
    <property type="entry name" value="DUF1499"/>
</dbReference>
<organism evidence="3 4">
    <name type="scientific">Pseudolabrys taiwanensis</name>
    <dbReference type="NCBI Taxonomy" id="331696"/>
    <lineage>
        <taxon>Bacteria</taxon>
        <taxon>Pseudomonadati</taxon>
        <taxon>Pseudomonadota</taxon>
        <taxon>Alphaproteobacteria</taxon>
        <taxon>Hyphomicrobiales</taxon>
        <taxon>Xanthobacteraceae</taxon>
        <taxon>Pseudolabrys</taxon>
    </lineage>
</organism>
<dbReference type="AlphaFoldDB" id="A0A346A2N9"/>
<evidence type="ECO:0000313" key="3">
    <source>
        <dbReference type="EMBL" id="AXK83436.1"/>
    </source>
</evidence>
<feature type="transmembrane region" description="Helical" evidence="2">
    <location>
        <begin position="48"/>
        <end position="73"/>
    </location>
</feature>
<evidence type="ECO:0000256" key="2">
    <source>
        <dbReference type="SAM" id="Phobius"/>
    </source>
</evidence>
<feature type="transmembrane region" description="Helical" evidence="2">
    <location>
        <begin position="79"/>
        <end position="99"/>
    </location>
</feature>
<evidence type="ECO:0000256" key="1">
    <source>
        <dbReference type="SAM" id="MobiDB-lite"/>
    </source>
</evidence>
<dbReference type="KEGG" id="ptaw:DW352_24670"/>
<reference evidence="3 4" key="1">
    <citation type="submission" date="2018-07" db="EMBL/GenBank/DDBJ databases">
        <authorList>
            <person name="Quirk P.G."/>
            <person name="Krulwich T.A."/>
        </authorList>
    </citation>
    <scope>NUCLEOTIDE SEQUENCE [LARGE SCALE GENOMIC DNA]</scope>
    <source>
        <strain evidence="3 4">CC-BB4</strain>
    </source>
</reference>
<dbReference type="EMBL" id="CP031417">
    <property type="protein sequence ID" value="AXK83436.1"/>
    <property type="molecule type" value="Genomic_DNA"/>
</dbReference>
<keyword evidence="4" id="KW-1185">Reference proteome</keyword>
<dbReference type="Pfam" id="PF07386">
    <property type="entry name" value="DUF1499"/>
    <property type="match status" value="1"/>
</dbReference>
<name>A0A346A2N9_9HYPH</name>
<dbReference type="RefSeq" id="WP_115693815.1">
    <property type="nucleotide sequence ID" value="NZ_CP031417.1"/>
</dbReference>
<sequence>MARRPRFGDEPMSQLAVWCARLAWFALAVAALSVIIVRSGLLEIVPSLATFGAALVFAVMSILLGLASFVVIWRDGSSGLGRALTGIFVSLLLLAYPAYIGSRALKLPAIDDISTDTATPPRFDVLARLRPRGSNDYPQRNAELQRKAYPEIVPLMADADPKQVYDITLGLVNKHKWLVVDARPPAPRRDGTIELVARSLIMGFRDDVSIRIRPAGEGARVDIRSASRYGLHDFGANAQRIRGLLEEIDDAVSNAPEPRQTQPPQQPRRNQPGKPAPANKRS</sequence>
<feature type="transmembrane region" description="Helical" evidence="2">
    <location>
        <begin position="15"/>
        <end position="36"/>
    </location>
</feature>
<protein>
    <submittedName>
        <fullName evidence="3">DUF1499 domain-containing protein</fullName>
    </submittedName>
</protein>
<feature type="region of interest" description="Disordered" evidence="1">
    <location>
        <begin position="249"/>
        <end position="282"/>
    </location>
</feature>
<feature type="compositionally biased region" description="Low complexity" evidence="1">
    <location>
        <begin position="258"/>
        <end position="272"/>
    </location>
</feature>
<dbReference type="OrthoDB" id="1523552at2"/>
<dbReference type="Proteomes" id="UP000254889">
    <property type="component" value="Chromosome"/>
</dbReference>
<keyword evidence="2" id="KW-0472">Membrane</keyword>
<proteinExistence type="predicted"/>
<evidence type="ECO:0000313" key="4">
    <source>
        <dbReference type="Proteomes" id="UP000254889"/>
    </source>
</evidence>
<keyword evidence="2" id="KW-1133">Transmembrane helix</keyword>
<accession>A0A346A2N9</accession>